<dbReference type="Proteomes" id="UP001145114">
    <property type="component" value="Unassembled WGS sequence"/>
</dbReference>
<sequence>MEAASSSGSEDRAGKLPLGIDMPYPQDPLEINMEDWDCESRQLFHFDLDPRFGPCLGISRLLRWDRAKKLGMDPPVTIKMLLQRSQHEDLGAQDDDSIARKRKQQRMISVLGQLAFEQTPTF</sequence>
<comment type="caution">
    <text evidence="1">The sequence shown here is derived from an EMBL/GenBank/DDBJ whole genome shotgun (WGS) entry which is preliminary data.</text>
</comment>
<evidence type="ECO:0000313" key="1">
    <source>
        <dbReference type="EMBL" id="KAJ1672965.1"/>
    </source>
</evidence>
<protein>
    <submittedName>
        <fullName evidence="1">Uncharacterized protein</fullName>
    </submittedName>
</protein>
<keyword evidence="2" id="KW-1185">Reference proteome</keyword>
<evidence type="ECO:0000313" key="2">
    <source>
        <dbReference type="Proteomes" id="UP001145114"/>
    </source>
</evidence>
<organism evidence="1 2">
    <name type="scientific">Spiromyces aspiralis</name>
    <dbReference type="NCBI Taxonomy" id="68401"/>
    <lineage>
        <taxon>Eukaryota</taxon>
        <taxon>Fungi</taxon>
        <taxon>Fungi incertae sedis</taxon>
        <taxon>Zoopagomycota</taxon>
        <taxon>Kickxellomycotina</taxon>
        <taxon>Kickxellomycetes</taxon>
        <taxon>Kickxellales</taxon>
        <taxon>Kickxellaceae</taxon>
        <taxon>Spiromyces</taxon>
    </lineage>
</organism>
<reference evidence="1" key="1">
    <citation type="submission" date="2022-06" db="EMBL/GenBank/DDBJ databases">
        <title>Phylogenomic reconstructions and comparative analyses of Kickxellomycotina fungi.</title>
        <authorList>
            <person name="Reynolds N.K."/>
            <person name="Stajich J.E."/>
            <person name="Barry K."/>
            <person name="Grigoriev I.V."/>
            <person name="Crous P."/>
            <person name="Smith M.E."/>
        </authorList>
    </citation>
    <scope>NUCLEOTIDE SEQUENCE</scope>
    <source>
        <strain evidence="1">RSA 2271</strain>
    </source>
</reference>
<name>A0ACC1H926_9FUNG</name>
<dbReference type="EMBL" id="JAMZIH010007576">
    <property type="protein sequence ID" value="KAJ1672965.1"/>
    <property type="molecule type" value="Genomic_DNA"/>
</dbReference>
<accession>A0ACC1H926</accession>
<proteinExistence type="predicted"/>
<gene>
    <name evidence="1" type="ORF">EV182_006151</name>
</gene>